<dbReference type="EMBL" id="JAHRIP010006336">
    <property type="protein sequence ID" value="MEQ2282141.1"/>
    <property type="molecule type" value="Genomic_DNA"/>
</dbReference>
<evidence type="ECO:0000313" key="1">
    <source>
        <dbReference type="EMBL" id="MEQ2282141.1"/>
    </source>
</evidence>
<dbReference type="Proteomes" id="UP001469553">
    <property type="component" value="Unassembled WGS sequence"/>
</dbReference>
<accession>A0ABV0XKZ1</accession>
<evidence type="ECO:0000313" key="2">
    <source>
        <dbReference type="Proteomes" id="UP001469553"/>
    </source>
</evidence>
<dbReference type="InterPro" id="IPR008614">
    <property type="entry name" value="FIBP"/>
</dbReference>
<sequence length="52" mass="5814">AVQSGLDIPEIKMSVELDVFVGNTTIMDEEVYRLWLDGHTGMSGVLNRLCLF</sequence>
<proteinExistence type="predicted"/>
<protein>
    <submittedName>
        <fullName evidence="1">Uncharacterized protein</fullName>
    </submittedName>
</protein>
<feature type="non-terminal residue" evidence="1">
    <location>
        <position position="1"/>
    </location>
</feature>
<keyword evidence="2" id="KW-1185">Reference proteome</keyword>
<dbReference type="Pfam" id="PF05427">
    <property type="entry name" value="FIBP"/>
    <property type="match status" value="1"/>
</dbReference>
<gene>
    <name evidence="1" type="ORF">AMECASPLE_037435</name>
</gene>
<reference evidence="1 2" key="1">
    <citation type="submission" date="2021-06" db="EMBL/GenBank/DDBJ databases">
        <authorList>
            <person name="Palmer J.M."/>
        </authorList>
    </citation>
    <scope>NUCLEOTIDE SEQUENCE [LARGE SCALE GENOMIC DNA]</scope>
    <source>
        <strain evidence="1 2">AS_MEX2019</strain>
        <tissue evidence="1">Muscle</tissue>
    </source>
</reference>
<comment type="caution">
    <text evidence="1">The sequence shown here is derived from an EMBL/GenBank/DDBJ whole genome shotgun (WGS) entry which is preliminary data.</text>
</comment>
<organism evidence="1 2">
    <name type="scientific">Ameca splendens</name>
    <dbReference type="NCBI Taxonomy" id="208324"/>
    <lineage>
        <taxon>Eukaryota</taxon>
        <taxon>Metazoa</taxon>
        <taxon>Chordata</taxon>
        <taxon>Craniata</taxon>
        <taxon>Vertebrata</taxon>
        <taxon>Euteleostomi</taxon>
        <taxon>Actinopterygii</taxon>
        <taxon>Neopterygii</taxon>
        <taxon>Teleostei</taxon>
        <taxon>Neoteleostei</taxon>
        <taxon>Acanthomorphata</taxon>
        <taxon>Ovalentaria</taxon>
        <taxon>Atherinomorphae</taxon>
        <taxon>Cyprinodontiformes</taxon>
        <taxon>Goodeidae</taxon>
        <taxon>Ameca</taxon>
    </lineage>
</organism>
<name>A0ABV0XKZ1_9TELE</name>